<evidence type="ECO:0000256" key="1">
    <source>
        <dbReference type="ARBA" id="ARBA00003416"/>
    </source>
</evidence>
<keyword evidence="3 5" id="KW-0175">Coiled coil</keyword>
<dbReference type="RefSeq" id="WP_015558645.1">
    <property type="nucleotide sequence ID" value="NC_021039.1"/>
</dbReference>
<dbReference type="BioCyc" id="RCHA213810:RUM_RS08075-MONOMER"/>
<keyword evidence="7" id="KW-1185">Reference proteome</keyword>
<feature type="coiled-coil region" evidence="5">
    <location>
        <begin position="21"/>
        <end position="51"/>
    </location>
</feature>
<dbReference type="PATRIC" id="fig|213810.4.peg.1560"/>
<evidence type="ECO:0000256" key="3">
    <source>
        <dbReference type="ARBA" id="ARBA00023054"/>
    </source>
</evidence>
<proteinExistence type="inferred from homology"/>
<sequence>MQYAILILLILAVILLLILIFRRSRDLIDAMEQQLSQAKDALLEQERLMQQEWSSGMHQNIRTMGDGLLTAEKLGREAQEQQLKLMDRSIGTRQQVLREELNAQLSQLEKRLQTFELSSEQKLEGMRSTLSRHMMDMQETNSRQLDQIRSTVDEKLQKTLDEKMAQSFQLVSTRLEEVYKGLGEMQTLAAGVGDLKKVLSNVKTRGILGEYQLGALLSELLAPEQYETDIATIPGSKNRVEFAVRLPGEGAEPVYLPIDSKFHGEAYAQLQDAYEHGDPAAVKVAREVLVSRLKQSAKDIRDKYVEPPYTTSFGILFVPFEGLYAEAVSLGMVEILQQQYQINLAGPSTMAALLNALQMGFHTLAIQKRSNEIWQVLGAVKTEFLRFEDILAATQKHMQQVSTDLDKLVGVRTRAINRKLRSIEQLEPQDASALLEEEPQ</sequence>
<accession>D4LDP4</accession>
<name>D4LDP4_RUMC1</name>
<evidence type="ECO:0000313" key="6">
    <source>
        <dbReference type="EMBL" id="CBL17739.1"/>
    </source>
</evidence>
<comment type="function">
    <text evidence="1">Involved in DNA recombination.</text>
</comment>
<dbReference type="AlphaFoldDB" id="D4LDP4"/>
<dbReference type="Pfam" id="PF02646">
    <property type="entry name" value="RmuC"/>
    <property type="match status" value="1"/>
</dbReference>
<dbReference type="PANTHER" id="PTHR30563:SF0">
    <property type="entry name" value="DNA RECOMBINATION PROTEIN RMUC"/>
    <property type="match status" value="1"/>
</dbReference>
<comment type="similarity">
    <text evidence="2">Belongs to the RmuC family.</text>
</comment>
<evidence type="ECO:0000256" key="2">
    <source>
        <dbReference type="ARBA" id="ARBA00009840"/>
    </source>
</evidence>
<dbReference type="KEGG" id="rch:RUM_16600"/>
<reference evidence="6" key="1">
    <citation type="submission" date="2010-03" db="EMBL/GenBank/DDBJ databases">
        <title>The genome sequence of Ruminococcus sp. 18P13.</title>
        <authorList>
            <consortium name="metaHIT consortium -- http://www.metahit.eu/"/>
            <person name="Pajon A."/>
            <person name="Turner K."/>
            <person name="Parkhill J."/>
            <person name="Bernalier A."/>
        </authorList>
    </citation>
    <scope>NUCLEOTIDE SEQUENCE [LARGE SCALE GENOMIC DNA]</scope>
    <source>
        <strain evidence="6">Type strain: 18P13</strain>
    </source>
</reference>
<dbReference type="EMBL" id="FP929052">
    <property type="protein sequence ID" value="CBL17739.1"/>
    <property type="molecule type" value="Genomic_DNA"/>
</dbReference>
<dbReference type="GeneID" id="83156370"/>
<gene>
    <name evidence="6" type="ordered locus">RUM_16600</name>
</gene>
<dbReference type="GO" id="GO:0006310">
    <property type="term" value="P:DNA recombination"/>
    <property type="evidence" value="ECO:0007669"/>
    <property type="project" value="UniProtKB-KW"/>
</dbReference>
<dbReference type="InterPro" id="IPR003798">
    <property type="entry name" value="DNA_recombination_RmuC"/>
</dbReference>
<organism evidence="6 7">
    <name type="scientific">Ruminococcus champanellensis (strain DSM 18848 / JCM 17042 / KCTC 15320 / 18P13)</name>
    <dbReference type="NCBI Taxonomy" id="213810"/>
    <lineage>
        <taxon>Bacteria</taxon>
        <taxon>Bacillati</taxon>
        <taxon>Bacillota</taxon>
        <taxon>Clostridia</taxon>
        <taxon>Eubacteriales</taxon>
        <taxon>Oscillospiraceae</taxon>
        <taxon>Ruminococcus</taxon>
    </lineage>
</organism>
<evidence type="ECO:0000256" key="4">
    <source>
        <dbReference type="ARBA" id="ARBA00023172"/>
    </source>
</evidence>
<dbReference type="Proteomes" id="UP000007054">
    <property type="component" value="Chromosome"/>
</dbReference>
<protein>
    <submittedName>
        <fullName evidence="6">Uncharacterized protein conserved in bacteria</fullName>
    </submittedName>
</protein>
<evidence type="ECO:0000256" key="5">
    <source>
        <dbReference type="SAM" id="Coils"/>
    </source>
</evidence>
<reference evidence="6" key="2">
    <citation type="submission" date="2010-03" db="EMBL/GenBank/DDBJ databases">
        <authorList>
            <person name="Pajon A."/>
        </authorList>
    </citation>
    <scope>NUCLEOTIDE SEQUENCE</scope>
    <source>
        <strain evidence="6">Type strain: 18P13</strain>
    </source>
</reference>
<evidence type="ECO:0000313" key="7">
    <source>
        <dbReference type="Proteomes" id="UP000007054"/>
    </source>
</evidence>
<dbReference type="PANTHER" id="PTHR30563">
    <property type="entry name" value="DNA RECOMBINATION PROTEIN RMUC"/>
    <property type="match status" value="1"/>
</dbReference>
<dbReference type="HOGENOM" id="CLU_020365_1_1_9"/>
<keyword evidence="4" id="KW-0233">DNA recombination</keyword>